<dbReference type="Proteomes" id="UP000198641">
    <property type="component" value="Unassembled WGS sequence"/>
</dbReference>
<dbReference type="RefSeq" id="WP_092524568.1">
    <property type="nucleotide sequence ID" value="NZ_FNCI01000004.1"/>
</dbReference>
<gene>
    <name evidence="7" type="ORF">SAMN05216571_10452</name>
</gene>
<dbReference type="OrthoDB" id="9786771at2"/>
<evidence type="ECO:0000256" key="4">
    <source>
        <dbReference type="ARBA" id="ARBA00022517"/>
    </source>
</evidence>
<dbReference type="PANTHER" id="PTHR38099:SF1">
    <property type="entry name" value="LARGE RIBOSOMAL RNA SUBUNIT ACCUMULATION PROTEIN YCED"/>
    <property type="match status" value="1"/>
</dbReference>
<evidence type="ECO:0000313" key="8">
    <source>
        <dbReference type="Proteomes" id="UP000198641"/>
    </source>
</evidence>
<evidence type="ECO:0000256" key="2">
    <source>
        <dbReference type="ARBA" id="ARBA00010740"/>
    </source>
</evidence>
<accession>A0A1G7R5J0</accession>
<evidence type="ECO:0000256" key="6">
    <source>
        <dbReference type="SAM" id="MobiDB-lite"/>
    </source>
</evidence>
<evidence type="ECO:0000256" key="3">
    <source>
        <dbReference type="ARBA" id="ARBA00015716"/>
    </source>
</evidence>
<dbReference type="GO" id="GO:0005829">
    <property type="term" value="C:cytosol"/>
    <property type="evidence" value="ECO:0007669"/>
    <property type="project" value="TreeGrafter"/>
</dbReference>
<protein>
    <recommendedName>
        <fullName evidence="3">Large ribosomal RNA subunit accumulation protein YceD</fullName>
    </recommendedName>
    <alternativeName>
        <fullName evidence="5">23S rRNA accumulation protein YceD</fullName>
    </alternativeName>
</protein>
<dbReference type="PANTHER" id="PTHR38099">
    <property type="entry name" value="LARGE RIBOSOMAL RNA SUBUNIT ACCUMULATION PROTEIN YCED"/>
    <property type="match status" value="1"/>
</dbReference>
<sequence length="175" mass="18972">MLTTRLPLKVEPHRLAANAEHLEGLVPLDAFARLAEDAGPQQGDCQVWLDFSIDTQGRRVIEGRLEADVQLPCRRCLEPMPTHVSSHFLLGVVSSDALAADLPSTHEPVVVEDEQLNLLTVIEDELILSLPQVIYHDEAQCGVSSDQLSSGDASEASATPADSPFDVLRTLKGKS</sequence>
<dbReference type="AlphaFoldDB" id="A0A1G7R5J0"/>
<dbReference type="Pfam" id="PF02620">
    <property type="entry name" value="YceD"/>
    <property type="match status" value="1"/>
</dbReference>
<feature type="region of interest" description="Disordered" evidence="6">
    <location>
        <begin position="145"/>
        <end position="165"/>
    </location>
</feature>
<dbReference type="InterPro" id="IPR003772">
    <property type="entry name" value="YceD"/>
</dbReference>
<comment type="function">
    <text evidence="1">Plays a role in synthesis, processing and/or stability of 23S rRNA.</text>
</comment>
<dbReference type="STRING" id="284577.SAMN05216571_10452"/>
<dbReference type="GO" id="GO:0042254">
    <property type="term" value="P:ribosome biogenesis"/>
    <property type="evidence" value="ECO:0007669"/>
    <property type="project" value="UniProtKB-KW"/>
</dbReference>
<evidence type="ECO:0000256" key="5">
    <source>
        <dbReference type="ARBA" id="ARBA00031841"/>
    </source>
</evidence>
<evidence type="ECO:0000313" key="7">
    <source>
        <dbReference type="EMBL" id="SDG05965.1"/>
    </source>
</evidence>
<organism evidence="7 8">
    <name type="scientific">Onishia taeanensis</name>
    <dbReference type="NCBI Taxonomy" id="284577"/>
    <lineage>
        <taxon>Bacteria</taxon>
        <taxon>Pseudomonadati</taxon>
        <taxon>Pseudomonadota</taxon>
        <taxon>Gammaproteobacteria</taxon>
        <taxon>Oceanospirillales</taxon>
        <taxon>Halomonadaceae</taxon>
        <taxon>Onishia</taxon>
    </lineage>
</organism>
<evidence type="ECO:0000256" key="1">
    <source>
        <dbReference type="ARBA" id="ARBA00002868"/>
    </source>
</evidence>
<keyword evidence="8" id="KW-1185">Reference proteome</keyword>
<proteinExistence type="inferred from homology"/>
<keyword evidence="4" id="KW-0690">Ribosome biogenesis</keyword>
<comment type="similarity">
    <text evidence="2">Belongs to the DUF177 domain family.</text>
</comment>
<dbReference type="EMBL" id="FNCI01000004">
    <property type="protein sequence ID" value="SDG05965.1"/>
    <property type="molecule type" value="Genomic_DNA"/>
</dbReference>
<dbReference type="InterPro" id="IPR039255">
    <property type="entry name" value="YceD_bac"/>
</dbReference>
<reference evidence="7 8" key="1">
    <citation type="submission" date="2016-10" db="EMBL/GenBank/DDBJ databases">
        <authorList>
            <person name="de Groot N.N."/>
        </authorList>
    </citation>
    <scope>NUCLEOTIDE SEQUENCE [LARGE SCALE GENOMIC DNA]</scope>
    <source>
        <strain evidence="7 8">BH539</strain>
    </source>
</reference>
<name>A0A1G7R5J0_9GAMM</name>